<dbReference type="InterPro" id="IPR050266">
    <property type="entry name" value="AB_hydrolase_sf"/>
</dbReference>
<dbReference type="Gene3D" id="3.40.50.1820">
    <property type="entry name" value="alpha/beta hydrolase"/>
    <property type="match status" value="1"/>
</dbReference>
<evidence type="ECO:0000259" key="1">
    <source>
        <dbReference type="Pfam" id="PF00561"/>
    </source>
</evidence>
<sequence>MSMLLVPGFMLDADLWRDVEPALTEFGPLLHADLSQDSTIVEMAHRALSADSPKFVLVGFSMGGYVAREIVRQAPERVTALVLIATSARGDSEIQVQRKAAIAMQKDASAFKSLSASAVASSLHPNNAGRSDLIARIQEMGHRLGGETFRRQSLLERRDERDGLGAIKTPTLVIAGEQDKLRSRMEVLELHQGLVGSAFEIVENTGHMIPLEEPQRLAEIMRHWLSRQ</sequence>
<dbReference type="GO" id="GO:0016787">
    <property type="term" value="F:hydrolase activity"/>
    <property type="evidence" value="ECO:0007669"/>
    <property type="project" value="UniProtKB-KW"/>
</dbReference>
<gene>
    <name evidence="2" type="ORF">AC244_22770</name>
</gene>
<dbReference type="AlphaFoldDB" id="A0A0L8BLN2"/>
<dbReference type="SUPFAM" id="SSF53474">
    <property type="entry name" value="alpha/beta-Hydrolases"/>
    <property type="match status" value="1"/>
</dbReference>
<feature type="domain" description="AB hydrolase-1" evidence="1">
    <location>
        <begin position="52"/>
        <end position="214"/>
    </location>
</feature>
<dbReference type="PRINTS" id="PR00111">
    <property type="entry name" value="ABHYDROLASE"/>
</dbReference>
<dbReference type="PANTHER" id="PTHR43798">
    <property type="entry name" value="MONOACYLGLYCEROL LIPASE"/>
    <property type="match status" value="1"/>
</dbReference>
<name>A0A0L8BLN2_ENSAD</name>
<dbReference type="InterPro" id="IPR000073">
    <property type="entry name" value="AB_hydrolase_1"/>
</dbReference>
<dbReference type="RefSeq" id="WP_053251088.1">
    <property type="nucleotide sequence ID" value="NZ_LGAP01000018.1"/>
</dbReference>
<dbReference type="EMBL" id="LGAP01000018">
    <property type="protein sequence ID" value="KOF15592.1"/>
    <property type="molecule type" value="Genomic_DNA"/>
</dbReference>
<comment type="caution">
    <text evidence="2">The sequence shown here is derived from an EMBL/GenBank/DDBJ whole genome shotgun (WGS) entry which is preliminary data.</text>
</comment>
<dbReference type="InterPro" id="IPR029058">
    <property type="entry name" value="AB_hydrolase_fold"/>
</dbReference>
<evidence type="ECO:0000313" key="3">
    <source>
        <dbReference type="Proteomes" id="UP000037425"/>
    </source>
</evidence>
<keyword evidence="2" id="KW-0378">Hydrolase</keyword>
<reference evidence="3" key="1">
    <citation type="submission" date="2015-07" db="EMBL/GenBank/DDBJ databases">
        <title>Whole genome sequence of an Ensifer adhaerens strain isolated from a cave pool in the Wind Cave National Park.</title>
        <authorList>
            <person name="Eng W.W.H."/>
            <person name="Gan H.M."/>
            <person name="Barton H.A."/>
            <person name="Savka M.A."/>
        </authorList>
    </citation>
    <scope>NUCLEOTIDE SEQUENCE [LARGE SCALE GENOMIC DNA]</scope>
    <source>
        <strain evidence="3">SD006</strain>
    </source>
</reference>
<dbReference type="Proteomes" id="UP000037425">
    <property type="component" value="Unassembled WGS sequence"/>
</dbReference>
<dbReference type="OrthoDB" id="5491135at2"/>
<accession>A0A0L8BLN2</accession>
<dbReference type="Pfam" id="PF00561">
    <property type="entry name" value="Abhydrolase_1"/>
    <property type="match status" value="1"/>
</dbReference>
<organism evidence="2 3">
    <name type="scientific">Ensifer adhaerens</name>
    <name type="common">Sinorhizobium morelense</name>
    <dbReference type="NCBI Taxonomy" id="106592"/>
    <lineage>
        <taxon>Bacteria</taxon>
        <taxon>Pseudomonadati</taxon>
        <taxon>Pseudomonadota</taxon>
        <taxon>Alphaproteobacteria</taxon>
        <taxon>Hyphomicrobiales</taxon>
        <taxon>Rhizobiaceae</taxon>
        <taxon>Sinorhizobium/Ensifer group</taxon>
        <taxon>Ensifer</taxon>
    </lineage>
</organism>
<evidence type="ECO:0000313" key="2">
    <source>
        <dbReference type="EMBL" id="KOF15592.1"/>
    </source>
</evidence>
<dbReference type="PATRIC" id="fig|106592.7.peg.2427"/>
<proteinExistence type="predicted"/>
<protein>
    <submittedName>
        <fullName evidence="2">Alpha/beta hydrolase</fullName>
    </submittedName>
</protein>